<comment type="caution">
    <text evidence="1">The sequence shown here is derived from an EMBL/GenBank/DDBJ whole genome shotgun (WGS) entry which is preliminary data.</text>
</comment>
<dbReference type="Gene3D" id="3.40.50.1820">
    <property type="entry name" value="alpha/beta hydrolase"/>
    <property type="match status" value="1"/>
</dbReference>
<proteinExistence type="predicted"/>
<dbReference type="AlphaFoldDB" id="A0AAE1CW77"/>
<protein>
    <recommendedName>
        <fullName evidence="3">Alpha/beta hydrolase</fullName>
    </recommendedName>
</protein>
<organism evidence="1 2">
    <name type="scientific">Elysia crispata</name>
    <name type="common">lettuce slug</name>
    <dbReference type="NCBI Taxonomy" id="231223"/>
    <lineage>
        <taxon>Eukaryota</taxon>
        <taxon>Metazoa</taxon>
        <taxon>Spiralia</taxon>
        <taxon>Lophotrochozoa</taxon>
        <taxon>Mollusca</taxon>
        <taxon>Gastropoda</taxon>
        <taxon>Heterobranchia</taxon>
        <taxon>Euthyneura</taxon>
        <taxon>Panpulmonata</taxon>
        <taxon>Sacoglossa</taxon>
        <taxon>Placobranchoidea</taxon>
        <taxon>Plakobranchidae</taxon>
        <taxon>Elysia</taxon>
    </lineage>
</organism>
<dbReference type="InterPro" id="IPR029058">
    <property type="entry name" value="AB_hydrolase_fold"/>
</dbReference>
<evidence type="ECO:0000313" key="2">
    <source>
        <dbReference type="Proteomes" id="UP001283361"/>
    </source>
</evidence>
<dbReference type="Proteomes" id="UP001283361">
    <property type="component" value="Unassembled WGS sequence"/>
</dbReference>
<evidence type="ECO:0000313" key="1">
    <source>
        <dbReference type="EMBL" id="KAK3739177.1"/>
    </source>
</evidence>
<reference evidence="1" key="1">
    <citation type="journal article" date="2023" name="G3 (Bethesda)">
        <title>A reference genome for the long-term kleptoplast-retaining sea slug Elysia crispata morphotype clarki.</title>
        <authorList>
            <person name="Eastman K.E."/>
            <person name="Pendleton A.L."/>
            <person name="Shaikh M.A."/>
            <person name="Suttiyut T."/>
            <person name="Ogas R."/>
            <person name="Tomko P."/>
            <person name="Gavelis G."/>
            <person name="Widhalm J.R."/>
            <person name="Wisecaver J.H."/>
        </authorList>
    </citation>
    <scope>NUCLEOTIDE SEQUENCE</scope>
    <source>
        <strain evidence="1">ECLA1</strain>
    </source>
</reference>
<gene>
    <name evidence="1" type="ORF">RRG08_011407</name>
</gene>
<dbReference type="SUPFAM" id="SSF53474">
    <property type="entry name" value="alpha/beta-Hydrolases"/>
    <property type="match status" value="1"/>
</dbReference>
<accession>A0AAE1CW77</accession>
<sequence length="502" mass="55416">MFFRQAIGLVGLSKIKKPSMHEMRGLLEVTLGLFCFLAGSGAVSITILEPIRSTGDEVGLIFIPENNIDGDKYKETARAIQESSELRVWVALSEDYVFDLLTAPDVRGAVDKAIGALKKAGMTSESYVGVAHGSAGARFLQDYVAKSDLKALVLMGSTLTRKTKLRDFPIPVLTLAAELDGVIRITRMVEEYEKLTSDISSILRGLYRTPVIFIEGANHAQFGPGITWSGVNKSKDLAPEITDDKARSLIGKSVNDFLTVTFSLKNDQVDKALDQLMQAFFKSAMKFQPFLDVRNLDTDGEESMWTVLAQEIFAGEYTNRVAISNEILENPWFYGKQPSIAFNDDDMIIGTTALIVPSPKSDSLQSRSDMESPLEINMKLVSKEAIRAALASQNDTSLKSAPNTCASLNRFAVYLALGLSSEAAQDRYLSRGRRIIVEEDAMRGANFLWAPSPLQVWQDAAGLHVRSIALATSKEHYCKVLSPYRAMEWINIDSLLVYPLQE</sequence>
<evidence type="ECO:0008006" key="3">
    <source>
        <dbReference type="Google" id="ProtNLM"/>
    </source>
</evidence>
<keyword evidence="2" id="KW-1185">Reference proteome</keyword>
<name>A0AAE1CW77_9GAST</name>
<dbReference type="EMBL" id="JAWDGP010006548">
    <property type="protein sequence ID" value="KAK3739177.1"/>
    <property type="molecule type" value="Genomic_DNA"/>
</dbReference>